<keyword evidence="3" id="KW-1003">Cell membrane</keyword>
<dbReference type="GO" id="GO:0055085">
    <property type="term" value="P:transmembrane transport"/>
    <property type="evidence" value="ECO:0007669"/>
    <property type="project" value="InterPro"/>
</dbReference>
<evidence type="ECO:0000256" key="5">
    <source>
        <dbReference type="ARBA" id="ARBA00022989"/>
    </source>
</evidence>
<dbReference type="CDD" id="cd06261">
    <property type="entry name" value="TM_PBP2"/>
    <property type="match status" value="1"/>
</dbReference>
<dbReference type="InterPro" id="IPR035906">
    <property type="entry name" value="MetI-like_sf"/>
</dbReference>
<evidence type="ECO:0000256" key="1">
    <source>
        <dbReference type="ARBA" id="ARBA00004651"/>
    </source>
</evidence>
<feature type="transmembrane region" description="Helical" evidence="7">
    <location>
        <begin position="12"/>
        <end position="35"/>
    </location>
</feature>
<feature type="transmembrane region" description="Helical" evidence="7">
    <location>
        <begin position="141"/>
        <end position="160"/>
    </location>
</feature>
<proteinExistence type="inferred from homology"/>
<keyword evidence="2 7" id="KW-0813">Transport</keyword>
<evidence type="ECO:0000256" key="7">
    <source>
        <dbReference type="RuleBase" id="RU363032"/>
    </source>
</evidence>
<dbReference type="RefSeq" id="WP_242948727.1">
    <property type="nucleotide sequence ID" value="NZ_FUYH01000013.1"/>
</dbReference>
<dbReference type="SUPFAM" id="SSF161098">
    <property type="entry name" value="MetI-like"/>
    <property type="match status" value="1"/>
</dbReference>
<dbReference type="EMBL" id="FUYH01000013">
    <property type="protein sequence ID" value="SKA93068.1"/>
    <property type="molecule type" value="Genomic_DNA"/>
</dbReference>
<name>A0A1T4XV72_9CLOT</name>
<feature type="transmembrane region" description="Helical" evidence="7">
    <location>
        <begin position="197"/>
        <end position="220"/>
    </location>
</feature>
<dbReference type="InterPro" id="IPR000515">
    <property type="entry name" value="MetI-like"/>
</dbReference>
<protein>
    <submittedName>
        <fullName evidence="9">Carbohydrate ABC transporter membrane protein 2, CUT1 family</fullName>
    </submittedName>
</protein>
<keyword evidence="10" id="KW-1185">Reference proteome</keyword>
<evidence type="ECO:0000256" key="2">
    <source>
        <dbReference type="ARBA" id="ARBA00022448"/>
    </source>
</evidence>
<feature type="domain" description="ABC transmembrane type-1" evidence="8">
    <location>
        <begin position="73"/>
        <end position="264"/>
    </location>
</feature>
<evidence type="ECO:0000256" key="4">
    <source>
        <dbReference type="ARBA" id="ARBA00022692"/>
    </source>
</evidence>
<accession>A0A1T4XV72</accession>
<dbReference type="PANTHER" id="PTHR43744:SF8">
    <property type="entry name" value="SN-GLYCEROL-3-PHOSPHATE TRANSPORT SYSTEM PERMEASE PROTEIN UGPE"/>
    <property type="match status" value="1"/>
</dbReference>
<dbReference type="Gene3D" id="1.10.3720.10">
    <property type="entry name" value="MetI-like"/>
    <property type="match status" value="1"/>
</dbReference>
<feature type="transmembrane region" description="Helical" evidence="7">
    <location>
        <begin position="72"/>
        <end position="96"/>
    </location>
</feature>
<organism evidence="9 10">
    <name type="scientific">Caloramator quimbayensis</name>
    <dbReference type="NCBI Taxonomy" id="1147123"/>
    <lineage>
        <taxon>Bacteria</taxon>
        <taxon>Bacillati</taxon>
        <taxon>Bacillota</taxon>
        <taxon>Clostridia</taxon>
        <taxon>Eubacteriales</taxon>
        <taxon>Clostridiaceae</taxon>
        <taxon>Caloramator</taxon>
    </lineage>
</organism>
<dbReference type="PANTHER" id="PTHR43744">
    <property type="entry name" value="ABC TRANSPORTER PERMEASE PROTEIN MG189-RELATED-RELATED"/>
    <property type="match status" value="1"/>
</dbReference>
<feature type="transmembrane region" description="Helical" evidence="7">
    <location>
        <begin position="240"/>
        <end position="264"/>
    </location>
</feature>
<dbReference type="Proteomes" id="UP000190105">
    <property type="component" value="Unassembled WGS sequence"/>
</dbReference>
<dbReference type="PROSITE" id="PS50928">
    <property type="entry name" value="ABC_TM1"/>
    <property type="match status" value="1"/>
</dbReference>
<evidence type="ECO:0000313" key="10">
    <source>
        <dbReference type="Proteomes" id="UP000190105"/>
    </source>
</evidence>
<evidence type="ECO:0000256" key="6">
    <source>
        <dbReference type="ARBA" id="ARBA00023136"/>
    </source>
</evidence>
<comment type="similarity">
    <text evidence="7">Belongs to the binding-protein-dependent transport system permease family.</text>
</comment>
<evidence type="ECO:0000313" key="9">
    <source>
        <dbReference type="EMBL" id="SKA93068.1"/>
    </source>
</evidence>
<dbReference type="AlphaFoldDB" id="A0A1T4XV72"/>
<evidence type="ECO:0000259" key="8">
    <source>
        <dbReference type="PROSITE" id="PS50928"/>
    </source>
</evidence>
<evidence type="ECO:0000256" key="3">
    <source>
        <dbReference type="ARBA" id="ARBA00022475"/>
    </source>
</evidence>
<keyword evidence="5 7" id="KW-1133">Transmembrane helix</keyword>
<comment type="subcellular location">
    <subcellularLocation>
        <location evidence="1 7">Cell membrane</location>
        <topology evidence="1 7">Multi-pass membrane protein</topology>
    </subcellularLocation>
</comment>
<dbReference type="GO" id="GO:0005886">
    <property type="term" value="C:plasma membrane"/>
    <property type="evidence" value="ECO:0007669"/>
    <property type="project" value="UniProtKB-SubCell"/>
</dbReference>
<reference evidence="10" key="1">
    <citation type="submission" date="2017-02" db="EMBL/GenBank/DDBJ databases">
        <authorList>
            <person name="Varghese N."/>
            <person name="Submissions S."/>
        </authorList>
    </citation>
    <scope>NUCLEOTIDE SEQUENCE [LARGE SCALE GENOMIC DNA]</scope>
    <source>
        <strain evidence="10">USBA 833</strain>
    </source>
</reference>
<gene>
    <name evidence="9" type="ORF">SAMN05443428_11344</name>
</gene>
<dbReference type="Pfam" id="PF00528">
    <property type="entry name" value="BPD_transp_1"/>
    <property type="match status" value="1"/>
</dbReference>
<dbReference type="STRING" id="1147123.SAMN05443428_11344"/>
<keyword evidence="6 7" id="KW-0472">Membrane</keyword>
<sequence>MKKYSIGQIFLHLFLLMFVIAAIIPFLNMITVSLIPNSYILPTKPQILPESFKAISFVNYKKVWGRESFGRYFLNSVFVSSMATILTMFVSTLSAYGFARLNFKGKKIIFNLYVFSLMMPAVLAIISQFTVLQKLKLINTYTGLILLYVSGGVAGNTFFLKGFFETIPKELEESVIMDGGSRWTIYRHIILPLSKPALGTLAIGVFTGTWMEVFTALVVLTSKSKRTLPIAMKLLQNGRATEWGLIFAGSIIVLIPILIIFIIFNKQFIKRSGAEGAVKG</sequence>
<keyword evidence="4 7" id="KW-0812">Transmembrane</keyword>
<feature type="transmembrane region" description="Helical" evidence="7">
    <location>
        <begin position="108"/>
        <end position="129"/>
    </location>
</feature>